<evidence type="ECO:0000313" key="1">
    <source>
        <dbReference type="EMBL" id="GEO14587.1"/>
    </source>
</evidence>
<protein>
    <submittedName>
        <fullName evidence="1">Uncharacterized protein</fullName>
    </submittedName>
</protein>
<evidence type="ECO:0000313" key="2">
    <source>
        <dbReference type="Proteomes" id="UP000321085"/>
    </source>
</evidence>
<proteinExistence type="predicted"/>
<organism evidence="1 2">
    <name type="scientific">Microvirga aerophila</name>
    <dbReference type="NCBI Taxonomy" id="670291"/>
    <lineage>
        <taxon>Bacteria</taxon>
        <taxon>Pseudomonadati</taxon>
        <taxon>Pseudomonadota</taxon>
        <taxon>Alphaproteobacteria</taxon>
        <taxon>Hyphomicrobiales</taxon>
        <taxon>Methylobacteriaceae</taxon>
        <taxon>Microvirga</taxon>
    </lineage>
</organism>
<dbReference type="EMBL" id="BJYU01000025">
    <property type="protein sequence ID" value="GEO14587.1"/>
    <property type="molecule type" value="Genomic_DNA"/>
</dbReference>
<dbReference type="AlphaFoldDB" id="A0A512BRZ6"/>
<dbReference type="RefSeq" id="WP_114185541.1">
    <property type="nucleotide sequence ID" value="NZ_BJYU01000025.1"/>
</dbReference>
<sequence length="130" mass="13511">MVITAKRLFFLKRKEATLVASGLVLTAAAVAVAVALEAGIVVATFAALHVMAFAGAWLRADAATNAAERASADLLHLAHRIRLDQQRAPAASTPALRSTMAEVTGTAACWAAWCGNSPGTWRPRTGTSPS</sequence>
<dbReference type="Proteomes" id="UP000321085">
    <property type="component" value="Unassembled WGS sequence"/>
</dbReference>
<name>A0A512BRZ6_9HYPH</name>
<gene>
    <name evidence="1" type="ORF">MAE02_22830</name>
</gene>
<accession>A0A512BRZ6</accession>
<reference evidence="1 2" key="1">
    <citation type="submission" date="2019-07" db="EMBL/GenBank/DDBJ databases">
        <title>Whole genome shotgun sequence of Microvirga aerophila NBRC 106136.</title>
        <authorList>
            <person name="Hosoyama A."/>
            <person name="Uohara A."/>
            <person name="Ohji S."/>
            <person name="Ichikawa N."/>
        </authorList>
    </citation>
    <scope>NUCLEOTIDE SEQUENCE [LARGE SCALE GENOMIC DNA]</scope>
    <source>
        <strain evidence="1 2">NBRC 106136</strain>
    </source>
</reference>
<keyword evidence="2" id="KW-1185">Reference proteome</keyword>
<comment type="caution">
    <text evidence="1">The sequence shown here is derived from an EMBL/GenBank/DDBJ whole genome shotgun (WGS) entry which is preliminary data.</text>
</comment>